<evidence type="ECO:0000313" key="2">
    <source>
        <dbReference type="Proteomes" id="UP000717328"/>
    </source>
</evidence>
<dbReference type="Proteomes" id="UP000717328">
    <property type="component" value="Unassembled WGS sequence"/>
</dbReference>
<accession>A0A9P7K706</accession>
<protein>
    <submittedName>
        <fullName evidence="1">Uncharacterized protein</fullName>
    </submittedName>
</protein>
<dbReference type="AlphaFoldDB" id="A0A9P7K706"/>
<comment type="caution">
    <text evidence="1">The sequence shown here is derived from an EMBL/GenBank/DDBJ whole genome shotgun (WGS) entry which is preliminary data.</text>
</comment>
<gene>
    <name evidence="1" type="ORF">H0H81_011358</name>
</gene>
<name>A0A9P7K706_9AGAR</name>
<evidence type="ECO:0000313" key="1">
    <source>
        <dbReference type="EMBL" id="KAG5638639.1"/>
    </source>
</evidence>
<reference evidence="1" key="1">
    <citation type="submission" date="2021-02" db="EMBL/GenBank/DDBJ databases">
        <authorList>
            <person name="Nieuwenhuis M."/>
            <person name="Van De Peppel L.J.J."/>
        </authorList>
    </citation>
    <scope>NUCLEOTIDE SEQUENCE</scope>
    <source>
        <strain evidence="1">D49</strain>
    </source>
</reference>
<sequence>MAGYPLGGEIRFRLTAHNDPALFDSGTDLLGPSGEPWGIPLVTVLNFSRYKALKEQLELDKLLDQDLKLICDTPPLISRRSRVLYTLEQPFYLDLAARNFELRLVLSNSVGRIRVNNTFYDHREHICCCPYTGRILVRFERCTPPQHTGTNSIALRVLKVIEPISTVKPDYDMRLPIPTEGRLLEKPRYNRSAPIVFDLNKLPNAMKDLRAFLNPSLPLIPIKQYKRCTRRPAVQSLDPRRLVPSDFIDISNALHVHVPITSSTNLVCLTPTSHRFPPRTHGFLYYHQDPSLPATAGEVRLRLTASNDPALFQSGTDLANRYGHPWAISLPQLLDSGRAPLKERLILDKLVEPDFIRSLEISWINRPRAHANIQCLHRLEDSFEVPLNHSLRLRLITPHSIGVLFLPYIFKTNEQLEGYLPVYTGRTKLGFERSSLKEHLGTDTIVLRVLKITEPIQPLRPNSEMCLPMPREGALLQRMNQKTGRVYPYSLDLNNLPTEAKALKSFARSVAQDVFNNQKLMLLLAAQKYDRRIGQKWGTRVVVEHRGI</sequence>
<organism evidence="1 2">
    <name type="scientific">Sphagnurus paluster</name>
    <dbReference type="NCBI Taxonomy" id="117069"/>
    <lineage>
        <taxon>Eukaryota</taxon>
        <taxon>Fungi</taxon>
        <taxon>Dikarya</taxon>
        <taxon>Basidiomycota</taxon>
        <taxon>Agaricomycotina</taxon>
        <taxon>Agaricomycetes</taxon>
        <taxon>Agaricomycetidae</taxon>
        <taxon>Agaricales</taxon>
        <taxon>Tricholomatineae</taxon>
        <taxon>Lyophyllaceae</taxon>
        <taxon>Sphagnurus</taxon>
    </lineage>
</organism>
<proteinExistence type="predicted"/>
<dbReference type="EMBL" id="JABCKI010005752">
    <property type="protein sequence ID" value="KAG5638639.1"/>
    <property type="molecule type" value="Genomic_DNA"/>
</dbReference>
<keyword evidence="2" id="KW-1185">Reference proteome</keyword>
<dbReference type="OrthoDB" id="3067792at2759"/>
<reference evidence="1" key="2">
    <citation type="submission" date="2021-10" db="EMBL/GenBank/DDBJ databases">
        <title>Phylogenomics reveals ancestral predisposition of the termite-cultivated fungus Termitomyces towards a domesticated lifestyle.</title>
        <authorList>
            <person name="Auxier B."/>
            <person name="Grum-Grzhimaylo A."/>
            <person name="Cardenas M.E."/>
            <person name="Lodge J.D."/>
            <person name="Laessoe T."/>
            <person name="Pedersen O."/>
            <person name="Smith M.E."/>
            <person name="Kuyper T.W."/>
            <person name="Franco-Molano E.A."/>
            <person name="Baroni T.J."/>
            <person name="Aanen D.K."/>
        </authorList>
    </citation>
    <scope>NUCLEOTIDE SEQUENCE</scope>
    <source>
        <strain evidence="1">D49</strain>
    </source>
</reference>